<dbReference type="EMBL" id="PDCK01000043">
    <property type="protein sequence ID" value="PRQ29499.1"/>
    <property type="molecule type" value="Genomic_DNA"/>
</dbReference>
<name>A0A2P6Q5R7_ROSCH</name>
<gene>
    <name evidence="1" type="ORF">RchiOBHm_Chr5g0014541</name>
</gene>
<reference evidence="1 2" key="1">
    <citation type="journal article" date="2018" name="Nat. Genet.">
        <title>The Rosa genome provides new insights in the design of modern roses.</title>
        <authorList>
            <person name="Bendahmane M."/>
        </authorList>
    </citation>
    <scope>NUCLEOTIDE SEQUENCE [LARGE SCALE GENOMIC DNA]</scope>
    <source>
        <strain evidence="2">cv. Old Blush</strain>
    </source>
</reference>
<comment type="caution">
    <text evidence="1">The sequence shown here is derived from an EMBL/GenBank/DDBJ whole genome shotgun (WGS) entry which is preliminary data.</text>
</comment>
<evidence type="ECO:0000313" key="2">
    <source>
        <dbReference type="Proteomes" id="UP000238479"/>
    </source>
</evidence>
<dbReference type="AlphaFoldDB" id="A0A2P6Q5R7"/>
<evidence type="ECO:0000313" key="1">
    <source>
        <dbReference type="EMBL" id="PRQ29499.1"/>
    </source>
</evidence>
<dbReference type="Proteomes" id="UP000238479">
    <property type="component" value="Chromosome 5"/>
</dbReference>
<dbReference type="Gramene" id="PRQ29499">
    <property type="protein sequence ID" value="PRQ29499"/>
    <property type="gene ID" value="RchiOBHm_Chr5g0014541"/>
</dbReference>
<keyword evidence="2" id="KW-1185">Reference proteome</keyword>
<accession>A0A2P6Q5R7</accession>
<proteinExistence type="predicted"/>
<organism evidence="1 2">
    <name type="scientific">Rosa chinensis</name>
    <name type="common">China rose</name>
    <dbReference type="NCBI Taxonomy" id="74649"/>
    <lineage>
        <taxon>Eukaryota</taxon>
        <taxon>Viridiplantae</taxon>
        <taxon>Streptophyta</taxon>
        <taxon>Embryophyta</taxon>
        <taxon>Tracheophyta</taxon>
        <taxon>Spermatophyta</taxon>
        <taxon>Magnoliopsida</taxon>
        <taxon>eudicotyledons</taxon>
        <taxon>Gunneridae</taxon>
        <taxon>Pentapetalae</taxon>
        <taxon>rosids</taxon>
        <taxon>fabids</taxon>
        <taxon>Rosales</taxon>
        <taxon>Rosaceae</taxon>
        <taxon>Rosoideae</taxon>
        <taxon>Rosoideae incertae sedis</taxon>
        <taxon>Rosa</taxon>
    </lineage>
</organism>
<protein>
    <submittedName>
        <fullName evidence="1">Uncharacterized protein</fullName>
    </submittedName>
</protein>
<sequence length="43" mass="4502">MPGQLVIMASSGKNLDVFVGKAAACTKINHGRNDVFVFMCCGA</sequence>